<dbReference type="EMBL" id="CP011112">
    <property type="protein sequence ID" value="AKU17767.1"/>
    <property type="molecule type" value="Genomic_DNA"/>
</dbReference>
<dbReference type="GO" id="GO:0019843">
    <property type="term" value="F:rRNA binding"/>
    <property type="evidence" value="ECO:0007669"/>
    <property type="project" value="UniProtKB-UniRule"/>
</dbReference>
<dbReference type="Proteomes" id="UP000066480">
    <property type="component" value="Chromosome"/>
</dbReference>
<dbReference type="PANTHER" id="PTHR10744">
    <property type="entry name" value="40S RIBOSOMAL PROTEIN S11 FAMILY MEMBER"/>
    <property type="match status" value="1"/>
</dbReference>
<reference evidence="9 10" key="1">
    <citation type="submission" date="2015-03" db="EMBL/GenBank/DDBJ databases">
        <title>Luteipulveratus halotolerans sp. nov., a novel actinobacterium (Dermacoccaceae) from Sarawak, Malaysia.</title>
        <authorList>
            <person name="Juboi H."/>
            <person name="Basik A."/>
            <person name="Shamsul S.S."/>
            <person name="Arnold P."/>
            <person name="Schmitt E.K."/>
            <person name="Sanglier J.-J."/>
            <person name="Yeo T."/>
        </authorList>
    </citation>
    <scope>NUCLEOTIDE SEQUENCE [LARGE SCALE GENOMIC DNA]</scope>
    <source>
        <strain evidence="9 10">MN07-A0370</strain>
    </source>
</reference>
<evidence type="ECO:0000256" key="2">
    <source>
        <dbReference type="ARBA" id="ARBA00022730"/>
    </source>
</evidence>
<dbReference type="OrthoDB" id="9811714at2"/>
<dbReference type="GO" id="GO:0006412">
    <property type="term" value="P:translation"/>
    <property type="evidence" value="ECO:0007669"/>
    <property type="project" value="UniProtKB-UniRule"/>
</dbReference>
<evidence type="ECO:0000313" key="10">
    <source>
        <dbReference type="Proteomes" id="UP000066480"/>
    </source>
</evidence>
<dbReference type="PATRIC" id="fig|571913.6.peg.4280"/>
<evidence type="ECO:0000256" key="3">
    <source>
        <dbReference type="ARBA" id="ARBA00022884"/>
    </source>
</evidence>
<organism evidence="9 10">
    <name type="scientific">Luteipulveratus mongoliensis</name>
    <dbReference type="NCBI Taxonomy" id="571913"/>
    <lineage>
        <taxon>Bacteria</taxon>
        <taxon>Bacillati</taxon>
        <taxon>Actinomycetota</taxon>
        <taxon>Actinomycetes</taxon>
        <taxon>Micrococcales</taxon>
        <taxon>Dermacoccaceae</taxon>
        <taxon>Luteipulveratus</taxon>
    </lineage>
</organism>
<dbReference type="HAMAP" id="MF_01345_B">
    <property type="entry name" value="Ribosomal_uS17_B"/>
    <property type="match status" value="1"/>
</dbReference>
<dbReference type="InterPro" id="IPR012340">
    <property type="entry name" value="NA-bd_OB-fold"/>
</dbReference>
<gene>
    <name evidence="6" type="primary">rpsQ</name>
    <name evidence="9" type="ORF">VV02_21110</name>
</gene>
<comment type="subunit">
    <text evidence="6">Part of the 30S ribosomal subunit.</text>
</comment>
<evidence type="ECO:0000256" key="1">
    <source>
        <dbReference type="ARBA" id="ARBA00010254"/>
    </source>
</evidence>
<dbReference type="InterPro" id="IPR000266">
    <property type="entry name" value="Ribosomal_uS17"/>
</dbReference>
<accession>A0A0K1JM30</accession>
<dbReference type="NCBIfam" id="NF004123">
    <property type="entry name" value="PRK05610.1"/>
    <property type="match status" value="1"/>
</dbReference>
<keyword evidence="2 6" id="KW-0699">rRNA-binding</keyword>
<dbReference type="STRING" id="571913.VV02_21110"/>
<comment type="similarity">
    <text evidence="1 6 7">Belongs to the universal ribosomal protein uS17 family.</text>
</comment>
<dbReference type="CDD" id="cd00364">
    <property type="entry name" value="Ribosomal_uS17"/>
    <property type="match status" value="1"/>
</dbReference>
<keyword evidence="5 6" id="KW-0687">Ribonucleoprotein</keyword>
<dbReference type="Pfam" id="PF00366">
    <property type="entry name" value="Ribosomal_S17"/>
    <property type="match status" value="1"/>
</dbReference>
<name>A0A0K1JM30_9MICO</name>
<dbReference type="InterPro" id="IPR019979">
    <property type="entry name" value="Ribosomal_uS17_CS"/>
</dbReference>
<sequence length="97" mass="11226">MTDKQEKAVAQEATERNDRKTRQGYVVSDKMDKTVVVEVEDRVKHALYGKVMRRSSKVKAHDEENTVGIGDLVRIMETRPLSATKRWRVVEILERAK</sequence>
<feature type="compositionally biased region" description="Basic and acidic residues" evidence="8">
    <location>
        <begin position="1"/>
        <end position="21"/>
    </location>
</feature>
<dbReference type="GO" id="GO:0022627">
    <property type="term" value="C:cytosolic small ribosomal subunit"/>
    <property type="evidence" value="ECO:0007669"/>
    <property type="project" value="UniProtKB-UniRule"/>
</dbReference>
<proteinExistence type="inferred from homology"/>
<evidence type="ECO:0000256" key="4">
    <source>
        <dbReference type="ARBA" id="ARBA00022980"/>
    </source>
</evidence>
<dbReference type="RefSeq" id="WP_052594768.1">
    <property type="nucleotide sequence ID" value="NZ_CP011112.1"/>
</dbReference>
<evidence type="ECO:0000256" key="5">
    <source>
        <dbReference type="ARBA" id="ARBA00023274"/>
    </source>
</evidence>
<dbReference type="PROSITE" id="PS00056">
    <property type="entry name" value="RIBOSOMAL_S17"/>
    <property type="match status" value="1"/>
</dbReference>
<dbReference type="AlphaFoldDB" id="A0A0K1JM30"/>
<dbReference type="PANTHER" id="PTHR10744:SF1">
    <property type="entry name" value="SMALL RIBOSOMAL SUBUNIT PROTEIN US17M"/>
    <property type="match status" value="1"/>
</dbReference>
<evidence type="ECO:0000256" key="6">
    <source>
        <dbReference type="HAMAP-Rule" id="MF_01345"/>
    </source>
</evidence>
<dbReference type="PRINTS" id="PR00973">
    <property type="entry name" value="RIBOSOMALS17"/>
</dbReference>
<dbReference type="NCBIfam" id="TIGR03635">
    <property type="entry name" value="uS17_bact"/>
    <property type="match status" value="1"/>
</dbReference>
<comment type="function">
    <text evidence="6">One of the primary rRNA binding proteins, it binds specifically to the 5'-end of 16S ribosomal RNA.</text>
</comment>
<protein>
    <recommendedName>
        <fullName evidence="6">Small ribosomal subunit protein uS17</fullName>
    </recommendedName>
</protein>
<evidence type="ECO:0000256" key="7">
    <source>
        <dbReference type="RuleBase" id="RU003872"/>
    </source>
</evidence>
<dbReference type="InterPro" id="IPR019984">
    <property type="entry name" value="Ribosomal_uS17_bact/chlr"/>
</dbReference>
<feature type="region of interest" description="Disordered" evidence="8">
    <location>
        <begin position="1"/>
        <end position="25"/>
    </location>
</feature>
<dbReference type="GO" id="GO:0003735">
    <property type="term" value="F:structural constituent of ribosome"/>
    <property type="evidence" value="ECO:0007669"/>
    <property type="project" value="UniProtKB-UniRule"/>
</dbReference>
<dbReference type="Gene3D" id="2.40.50.140">
    <property type="entry name" value="Nucleic acid-binding proteins"/>
    <property type="match status" value="1"/>
</dbReference>
<keyword evidence="4 6" id="KW-0689">Ribosomal protein</keyword>
<evidence type="ECO:0000256" key="8">
    <source>
        <dbReference type="SAM" id="MobiDB-lite"/>
    </source>
</evidence>
<evidence type="ECO:0000313" key="9">
    <source>
        <dbReference type="EMBL" id="AKU17767.1"/>
    </source>
</evidence>
<dbReference type="SUPFAM" id="SSF50249">
    <property type="entry name" value="Nucleic acid-binding proteins"/>
    <property type="match status" value="1"/>
</dbReference>
<dbReference type="KEGG" id="lmoi:VV02_21110"/>
<keyword evidence="3 6" id="KW-0694">RNA-binding</keyword>
<keyword evidence="10" id="KW-1185">Reference proteome</keyword>